<dbReference type="SUPFAM" id="SSF109604">
    <property type="entry name" value="HD-domain/PDEase-like"/>
    <property type="match status" value="2"/>
</dbReference>
<name>A0A562ZTR8_9BURK</name>
<dbReference type="SMART" id="SM00471">
    <property type="entry name" value="HDc"/>
    <property type="match status" value="1"/>
</dbReference>
<evidence type="ECO:0000313" key="3">
    <source>
        <dbReference type="Proteomes" id="UP000318199"/>
    </source>
</evidence>
<dbReference type="SMART" id="SM00065">
    <property type="entry name" value="GAF"/>
    <property type="match status" value="1"/>
</dbReference>
<evidence type="ECO:0000313" key="2">
    <source>
        <dbReference type="EMBL" id="TWO71728.1"/>
    </source>
</evidence>
<dbReference type="InterPro" id="IPR003018">
    <property type="entry name" value="GAF"/>
</dbReference>
<dbReference type="EMBL" id="VOBQ01000006">
    <property type="protein sequence ID" value="TWO71728.1"/>
    <property type="molecule type" value="Genomic_DNA"/>
</dbReference>
<dbReference type="OrthoDB" id="9774747at2"/>
<protein>
    <submittedName>
        <fullName evidence="2">GAF domain-containing protein</fullName>
    </submittedName>
</protein>
<dbReference type="Proteomes" id="UP000318199">
    <property type="component" value="Unassembled WGS sequence"/>
</dbReference>
<comment type="caution">
    <text evidence="2">The sequence shown here is derived from an EMBL/GenBank/DDBJ whole genome shotgun (WGS) entry which is preliminary data.</text>
</comment>
<gene>
    <name evidence="2" type="ORF">FN976_08950</name>
</gene>
<proteinExistence type="predicted"/>
<organism evidence="2 3">
    <name type="scientific">Caenimonas sedimenti</name>
    <dbReference type="NCBI Taxonomy" id="2596921"/>
    <lineage>
        <taxon>Bacteria</taxon>
        <taxon>Pseudomonadati</taxon>
        <taxon>Pseudomonadota</taxon>
        <taxon>Betaproteobacteria</taxon>
        <taxon>Burkholderiales</taxon>
        <taxon>Comamonadaceae</taxon>
        <taxon>Caenimonas</taxon>
    </lineage>
</organism>
<dbReference type="Gene3D" id="1.10.3210.10">
    <property type="entry name" value="Hypothetical protein af1432"/>
    <property type="match status" value="2"/>
</dbReference>
<dbReference type="AlphaFoldDB" id="A0A562ZTR8"/>
<dbReference type="Pfam" id="PF01590">
    <property type="entry name" value="GAF"/>
    <property type="match status" value="1"/>
</dbReference>
<dbReference type="Pfam" id="PF13487">
    <property type="entry name" value="HD_5"/>
    <property type="match status" value="1"/>
</dbReference>
<evidence type="ECO:0000259" key="1">
    <source>
        <dbReference type="PROSITE" id="PS51832"/>
    </source>
</evidence>
<sequence>METAQDRPADAYRQLIDIGIALSAERDPARLRERILLEAKAFTNADAGTLYLKSKGKELQFQILRNDTLGLAMGGTSGVEISFPPVQLFTEKGEPNMRNVASHCAHTGELINVADAYSETDEFDFSGTQEFDRRTGYRCRSFLTVPLMNHNGFVIGVLQLINAKDASGHVVPFAAGILPMVQALASQAAVSIDNRLLIEELKLLLDSFISLIAAAIDTKSPYTGGHCQRVPLLTEMLVRAACEAEDGPFKDFNLTEAEWYELRVACWLHDCGKITTPEHIVDKATKLEAIYDRIHEVRMRFEVLKRDAEIKLLKGKLAGGDSAELQAAYEAEIATLDEEFAFVGECNVGGEFMAPAKIERLQQIAERTWTRTLSNRIGISYAEQRRRDEIPERPLPVEEKLLEDRYDHVSPREGLRLSAPGNLWGFNLKAPEREFNLGEVYNLSIGRGTLTEEDRYKINEHMAQTIVMLESLPWPRHLRRVPEYAGGHHEKMDGTGYPRGLKREEMSVPARVMAIADIFEALTAADRPYKPPKTLSESIRIMQFMVKDNHIDPDLFKLFLESGVYKEYAAQHLKPEQIDEVDVEAEALRPARSR</sequence>
<dbReference type="InterPro" id="IPR029016">
    <property type="entry name" value="GAF-like_dom_sf"/>
</dbReference>
<accession>A0A562ZTR8</accession>
<dbReference type="CDD" id="cd00077">
    <property type="entry name" value="HDc"/>
    <property type="match status" value="1"/>
</dbReference>
<dbReference type="PANTHER" id="PTHR43155">
    <property type="entry name" value="CYCLIC DI-GMP PHOSPHODIESTERASE PA4108-RELATED"/>
    <property type="match status" value="1"/>
</dbReference>
<dbReference type="PANTHER" id="PTHR43155:SF2">
    <property type="entry name" value="CYCLIC DI-GMP PHOSPHODIESTERASE PA4108"/>
    <property type="match status" value="1"/>
</dbReference>
<feature type="domain" description="HD-GYP" evidence="1">
    <location>
        <begin position="373"/>
        <end position="575"/>
    </location>
</feature>
<dbReference type="InterPro" id="IPR037522">
    <property type="entry name" value="HD_GYP_dom"/>
</dbReference>
<dbReference type="GO" id="GO:0008081">
    <property type="term" value="F:phosphoric diester hydrolase activity"/>
    <property type="evidence" value="ECO:0007669"/>
    <property type="project" value="UniProtKB-ARBA"/>
</dbReference>
<dbReference type="Gene3D" id="3.30.450.40">
    <property type="match status" value="1"/>
</dbReference>
<keyword evidence="3" id="KW-1185">Reference proteome</keyword>
<reference evidence="2 3" key="1">
    <citation type="submission" date="2019-07" db="EMBL/GenBank/DDBJ databases">
        <title>Caenimonas sedimenti sp. nov., isolated from activated sludge.</title>
        <authorList>
            <person name="Xu J."/>
        </authorList>
    </citation>
    <scope>NUCLEOTIDE SEQUENCE [LARGE SCALE GENOMIC DNA]</scope>
    <source>
        <strain evidence="2 3">HX-9-20</strain>
    </source>
</reference>
<dbReference type="SUPFAM" id="SSF55781">
    <property type="entry name" value="GAF domain-like"/>
    <property type="match status" value="1"/>
</dbReference>
<dbReference type="InterPro" id="IPR003607">
    <property type="entry name" value="HD/PDEase_dom"/>
</dbReference>
<dbReference type="PROSITE" id="PS51832">
    <property type="entry name" value="HD_GYP"/>
    <property type="match status" value="1"/>
</dbReference>
<dbReference type="RefSeq" id="WP_145892669.1">
    <property type="nucleotide sequence ID" value="NZ_VOBQ01000006.1"/>
</dbReference>